<sequence length="392" mass="41835">MLLFIIRRMYMKRVNGQKPDRANSSASARDRLSALCFLRLCSVLEAVLPVRQQQARWAQSKEAAERAAERAAAPQDPLLVNLLDLAVSGPSSCATSPPRLHGAVAIPAAAGAGIINAAAAAAAAAAGGGSGADCGGEEDDAGRCGHADDGGGGADAVTTTPDGMMGGSPTPAPGPTEPAPCASSSCGTTTTTTTNTDAIPPALRNQHNHHNDLARSCTLNTTPARDCGRNRDKHNNDHNHRGYRNSRVHTPGRSHGPCGGPCGGCSRECGADSHGDSQLRWLDAWRAWVREAALLLQAHDARPNDRYLNRLEDAFMKLKSEVVYLGLRHPELVCNMRCVNLENLETETETEAEFPPDSFWSLVVAGMKLNSQQVTARGSQMRIWRIWGRIVR</sequence>
<proteinExistence type="predicted"/>
<keyword evidence="3" id="KW-1185">Reference proteome</keyword>
<evidence type="ECO:0000256" key="1">
    <source>
        <dbReference type="SAM" id="MobiDB-lite"/>
    </source>
</evidence>
<accession>A0A8J4BQL7</accession>
<dbReference type="Proteomes" id="UP000747399">
    <property type="component" value="Unassembled WGS sequence"/>
</dbReference>
<feature type="compositionally biased region" description="Basic and acidic residues" evidence="1">
    <location>
        <begin position="226"/>
        <end position="240"/>
    </location>
</feature>
<dbReference type="EMBL" id="BNCO01000096">
    <property type="protein sequence ID" value="GIL67308.1"/>
    <property type="molecule type" value="Genomic_DNA"/>
</dbReference>
<feature type="compositionally biased region" description="Basic residues" evidence="1">
    <location>
        <begin position="241"/>
        <end position="252"/>
    </location>
</feature>
<name>A0A8J4BQL7_9CHLO</name>
<feature type="region of interest" description="Disordered" evidence="1">
    <location>
        <begin position="224"/>
        <end position="253"/>
    </location>
</feature>
<evidence type="ECO:0000313" key="2">
    <source>
        <dbReference type="EMBL" id="GIL67308.1"/>
    </source>
</evidence>
<protein>
    <submittedName>
        <fullName evidence="2">Uncharacterized protein</fullName>
    </submittedName>
</protein>
<feature type="compositionally biased region" description="Low complexity" evidence="1">
    <location>
        <begin position="155"/>
        <end position="169"/>
    </location>
</feature>
<gene>
    <name evidence="2" type="ORF">Vafri_20729</name>
</gene>
<comment type="caution">
    <text evidence="2">The sequence shown here is derived from an EMBL/GenBank/DDBJ whole genome shotgun (WGS) entry which is preliminary data.</text>
</comment>
<reference evidence="2" key="1">
    <citation type="journal article" date="2021" name="Proc. Natl. Acad. Sci. U.S.A.">
        <title>Three genomes in the algal genus Volvox reveal the fate of a haploid sex-determining region after a transition to homothallism.</title>
        <authorList>
            <person name="Yamamoto K."/>
            <person name="Hamaji T."/>
            <person name="Kawai-Toyooka H."/>
            <person name="Matsuzaki R."/>
            <person name="Takahashi F."/>
            <person name="Nishimura Y."/>
            <person name="Kawachi M."/>
            <person name="Noguchi H."/>
            <person name="Minakuchi Y."/>
            <person name="Umen J.G."/>
            <person name="Toyoda A."/>
            <person name="Nozaki H."/>
        </authorList>
    </citation>
    <scope>NUCLEOTIDE SEQUENCE</scope>
    <source>
        <strain evidence="2">NIES-3780</strain>
    </source>
</reference>
<feature type="region of interest" description="Disordered" evidence="1">
    <location>
        <begin position="143"/>
        <end position="201"/>
    </location>
</feature>
<dbReference type="AlphaFoldDB" id="A0A8J4BQL7"/>
<evidence type="ECO:0000313" key="3">
    <source>
        <dbReference type="Proteomes" id="UP000747399"/>
    </source>
</evidence>
<organism evidence="2 3">
    <name type="scientific">Volvox africanus</name>
    <dbReference type="NCBI Taxonomy" id="51714"/>
    <lineage>
        <taxon>Eukaryota</taxon>
        <taxon>Viridiplantae</taxon>
        <taxon>Chlorophyta</taxon>
        <taxon>core chlorophytes</taxon>
        <taxon>Chlorophyceae</taxon>
        <taxon>CS clade</taxon>
        <taxon>Chlamydomonadales</taxon>
        <taxon>Volvocaceae</taxon>
        <taxon>Volvox</taxon>
    </lineage>
</organism>